<dbReference type="PANTHER" id="PTHR46233:SF3">
    <property type="entry name" value="HYDROXYACYLGLUTATHIONE HYDROLASE GLOC"/>
    <property type="match status" value="1"/>
</dbReference>
<dbReference type="InterPro" id="IPR001279">
    <property type="entry name" value="Metallo-B-lactamas"/>
</dbReference>
<dbReference type="OMA" id="GAWGTNC"/>
<gene>
    <name evidence="6" type="ORF">AX245_11140</name>
    <name evidence="7" type="ORF">C4618_09800</name>
</gene>
<dbReference type="InterPro" id="IPR036866">
    <property type="entry name" value="RibonucZ/Hydroxyglut_hydro"/>
</dbReference>
<dbReference type="KEGG" id="sagc:DN94_02900"/>
<feature type="domain" description="Metallo-beta-lactamase" evidence="5">
    <location>
        <begin position="33"/>
        <end position="215"/>
    </location>
</feature>
<protein>
    <submittedName>
        <fullName evidence="7">MBL fold metallo-hydrolase</fullName>
    </submittedName>
</protein>
<evidence type="ECO:0000313" key="8">
    <source>
        <dbReference type="Proteomes" id="UP000093122"/>
    </source>
</evidence>
<proteinExistence type="predicted"/>
<dbReference type="Proteomes" id="UP000093122">
    <property type="component" value="Unassembled WGS sequence"/>
</dbReference>
<reference evidence="7 9" key="2">
    <citation type="journal article" date="2018" name="Emerg. Microbes Infect.">
        <title>Phenotypic and molecular analysis of nontypeable Group B streptococci: identification of cps2a and hybrid cps2a/cps5 Group B streptococcal capsule gene clusters.</title>
        <authorList>
            <person name="Alhhazmi A."/>
            <person name="Tyrrell G.J."/>
        </authorList>
    </citation>
    <scope>NUCLEOTIDE SEQUENCE [LARGE SCALE GENOMIC DNA]</scope>
    <source>
        <strain evidence="7 9">PLGBS17</strain>
    </source>
</reference>
<evidence type="ECO:0000256" key="1">
    <source>
        <dbReference type="ARBA" id="ARBA00001947"/>
    </source>
</evidence>
<evidence type="ECO:0000313" key="9">
    <source>
        <dbReference type="Proteomes" id="UP000256718"/>
    </source>
</evidence>
<evidence type="ECO:0000256" key="2">
    <source>
        <dbReference type="ARBA" id="ARBA00022723"/>
    </source>
</evidence>
<organism evidence="7 9">
    <name type="scientific">Streptococcus agalactiae</name>
    <dbReference type="NCBI Taxonomy" id="1311"/>
    <lineage>
        <taxon>Bacteria</taxon>
        <taxon>Bacillati</taxon>
        <taxon>Bacillota</taxon>
        <taxon>Bacilli</taxon>
        <taxon>Lactobacillales</taxon>
        <taxon>Streptococcaceae</taxon>
        <taxon>Streptococcus</taxon>
    </lineage>
</organism>
<dbReference type="SMART" id="SM00849">
    <property type="entry name" value="Lactamase_B"/>
    <property type="match status" value="1"/>
</dbReference>
<dbReference type="InterPro" id="IPR051453">
    <property type="entry name" value="MBL_Glyoxalase_II"/>
</dbReference>
<keyword evidence="3 7" id="KW-0378">Hydrolase</keyword>
<evidence type="ECO:0000313" key="6">
    <source>
        <dbReference type="EMBL" id="OCM71021.1"/>
    </source>
</evidence>
<evidence type="ECO:0000259" key="5">
    <source>
        <dbReference type="SMART" id="SM00849"/>
    </source>
</evidence>
<dbReference type="Pfam" id="PF00753">
    <property type="entry name" value="Lactamase_B"/>
    <property type="match status" value="1"/>
</dbReference>
<comment type="cofactor">
    <cofactor evidence="1">
        <name>Zn(2+)</name>
        <dbReference type="ChEBI" id="CHEBI:29105"/>
    </cofactor>
</comment>
<dbReference type="AlphaFoldDB" id="A0A023SJ00"/>
<name>A0A023SJ00_STRAG</name>
<evidence type="ECO:0000256" key="4">
    <source>
        <dbReference type="ARBA" id="ARBA00022833"/>
    </source>
</evidence>
<dbReference type="EMBL" id="MAWT01000041">
    <property type="protein sequence ID" value="OCM71021.1"/>
    <property type="molecule type" value="Genomic_DNA"/>
</dbReference>
<keyword evidence="2" id="KW-0479">Metal-binding</keyword>
<dbReference type="GO" id="GO:0016787">
    <property type="term" value="F:hydrolase activity"/>
    <property type="evidence" value="ECO:0007669"/>
    <property type="project" value="UniProtKB-KW"/>
</dbReference>
<keyword evidence="4" id="KW-0862">Zinc</keyword>
<dbReference type="CDD" id="cd06262">
    <property type="entry name" value="metallo-hydrolase-like_MBL-fold"/>
    <property type="match status" value="1"/>
</dbReference>
<dbReference type="Proteomes" id="UP000256718">
    <property type="component" value="Unassembled WGS sequence"/>
</dbReference>
<dbReference type="GO" id="GO:0046872">
    <property type="term" value="F:metal ion binding"/>
    <property type="evidence" value="ECO:0007669"/>
    <property type="project" value="UniProtKB-KW"/>
</dbReference>
<accession>A0A023SJ00</accession>
<sequence length="232" mass="26486">MPFIFRHSFFNKVLIFWYTIIMKIYKTINHIAGENTYYLVNDQAVILIDPGSNGQEIIAKIKSFEKPLVAILLTHTHYDHIFSLDLVRDTFDNPPVYVSEKEAAWLSSPDDNLSGLGRHDDIINVIARPAENFFKLKQPYQLNGFEFTVLPTPGHSWGGVSFVFHSDELVVTGDALFRETIGRTDLPTSNFEDLITGIRQELFTLPSHYSVHPGHGMNTTIGHEKNFNPFFQ</sequence>
<evidence type="ECO:0000256" key="3">
    <source>
        <dbReference type="ARBA" id="ARBA00022801"/>
    </source>
</evidence>
<dbReference type="KEGG" id="sage:EN72_02995"/>
<dbReference type="KEGG" id="sagg:EN73_03070"/>
<dbReference type="PANTHER" id="PTHR46233">
    <property type="entry name" value="HYDROXYACYLGLUTATHIONE HYDROLASE GLOC"/>
    <property type="match status" value="1"/>
</dbReference>
<dbReference type="EMBL" id="QHGZ01000206">
    <property type="protein sequence ID" value="RDY79025.1"/>
    <property type="molecule type" value="Genomic_DNA"/>
</dbReference>
<reference evidence="6 8" key="1">
    <citation type="journal article" date="2016" name="Sci. Rep.">
        <title>Serotype IV Streptococcus agalactiae ST-452 has arisen from large genomic recombination events between CC23 and the hypervirulent CC17 lineages.</title>
        <authorList>
            <person name="Campisi E."/>
            <person name="Rinaudo C.D."/>
            <person name="Donati C."/>
            <person name="Barucco M."/>
            <person name="Torricelli G."/>
            <person name="Edwards M.S."/>
            <person name="Baker C.J."/>
            <person name="Margarit I."/>
            <person name="Rosini R."/>
        </authorList>
    </citation>
    <scope>NUCLEOTIDE SEQUENCE [LARGE SCALE GENOMIC DNA]</scope>
    <source>
        <strain evidence="6 8">CZ-PW-140</strain>
    </source>
</reference>
<evidence type="ECO:0000313" key="7">
    <source>
        <dbReference type="EMBL" id="RDY79025.1"/>
    </source>
</evidence>
<comment type="caution">
    <text evidence="7">The sequence shown here is derived from an EMBL/GenBank/DDBJ whole genome shotgun (WGS) entry which is preliminary data.</text>
</comment>
<dbReference type="Gene3D" id="3.60.15.10">
    <property type="entry name" value="Ribonuclease Z/Hydroxyacylglutathione hydrolase-like"/>
    <property type="match status" value="1"/>
</dbReference>
<dbReference type="SUPFAM" id="SSF56281">
    <property type="entry name" value="Metallo-hydrolase/oxidoreductase"/>
    <property type="match status" value="1"/>
</dbReference>